<comment type="similarity">
    <text evidence="2">Belongs to the ACC deaminase/D-cysteine desulfhydrase family.</text>
</comment>
<sequence>MSPLVFMRRIAASPTTPTFHDRETPMTTMNSPAHSASPYRLDLTAYARRPLLEGPTPIQPLPWPGAGSGGVNIYVKRDDLTGLGGGGNKLRKLEFLVGEALAMGADTIITVGARQSNHARLTAAAAAQAGLRCELVLTRAVPREDREYLENGNILLDDLLGARVHDLPGTANALAFAQSRADELRGQGRNVYVCPLGGSSPVGCLGYAACAAEIMAQAHAQGLRFSRIVVPNGSGGMHAGLAAGFAALGIDPRLVLAHTVLANAQQAHAATLEKANQTLALIDPALRIEGPSIVIDETQLGEGYGIPTDAMREAVRLMASKAGLLLDPVYSGKAFAGLLQDVRSGRHAPGENVLFIMTGGLPGLFAYRSAF</sequence>
<organism evidence="8 9">
    <name type="scientific">Paraburkholderia lycopersici</name>
    <dbReference type="NCBI Taxonomy" id="416944"/>
    <lineage>
        <taxon>Bacteria</taxon>
        <taxon>Pseudomonadati</taxon>
        <taxon>Pseudomonadota</taxon>
        <taxon>Betaproteobacteria</taxon>
        <taxon>Burkholderiales</taxon>
        <taxon>Burkholderiaceae</taxon>
        <taxon>Paraburkholderia</taxon>
    </lineage>
</organism>
<dbReference type="GO" id="GO:0019148">
    <property type="term" value="F:D-cysteine desulfhydrase activity"/>
    <property type="evidence" value="ECO:0007669"/>
    <property type="project" value="TreeGrafter"/>
</dbReference>
<evidence type="ECO:0000256" key="2">
    <source>
        <dbReference type="ARBA" id="ARBA00008639"/>
    </source>
</evidence>
<dbReference type="STRING" id="416944.SAMN05421548_12816"/>
<dbReference type="InterPro" id="IPR036052">
    <property type="entry name" value="TrpB-like_PALP_sf"/>
</dbReference>
<evidence type="ECO:0000256" key="5">
    <source>
        <dbReference type="PIRSR" id="PIRSR006278-2"/>
    </source>
</evidence>
<name>A0A1G6YKV7_9BURK</name>
<keyword evidence="3 5" id="KW-0663">Pyridoxal phosphate</keyword>
<dbReference type="Proteomes" id="UP000198908">
    <property type="component" value="Unassembled WGS sequence"/>
</dbReference>
<reference evidence="9" key="1">
    <citation type="submission" date="2016-09" db="EMBL/GenBank/DDBJ databases">
        <authorList>
            <person name="Varghese N."/>
            <person name="Submissions S."/>
        </authorList>
    </citation>
    <scope>NUCLEOTIDE SEQUENCE [LARGE SCALE GENOMIC DNA]</scope>
    <source>
        <strain evidence="9">TNe-862</strain>
    </source>
</reference>
<comment type="cofactor">
    <cofactor evidence="1">
        <name>pyridoxal 5'-phosphate</name>
        <dbReference type="ChEBI" id="CHEBI:597326"/>
    </cofactor>
</comment>
<dbReference type="InterPro" id="IPR027278">
    <property type="entry name" value="ACCD_DCysDesulf"/>
</dbReference>
<evidence type="ECO:0000256" key="3">
    <source>
        <dbReference type="ARBA" id="ARBA00022898"/>
    </source>
</evidence>
<dbReference type="Gene3D" id="3.40.50.1100">
    <property type="match status" value="2"/>
</dbReference>
<evidence type="ECO:0000259" key="7">
    <source>
        <dbReference type="Pfam" id="PF00291"/>
    </source>
</evidence>
<feature type="domain" description="Tryptophan synthase beta chain-like PALP" evidence="7">
    <location>
        <begin position="52"/>
        <end position="359"/>
    </location>
</feature>
<accession>A0A1G6YKV7</accession>
<evidence type="ECO:0000313" key="9">
    <source>
        <dbReference type="Proteomes" id="UP000198908"/>
    </source>
</evidence>
<evidence type="ECO:0000256" key="4">
    <source>
        <dbReference type="PIRSR" id="PIRSR006278-1"/>
    </source>
</evidence>
<evidence type="ECO:0000313" key="8">
    <source>
        <dbReference type="EMBL" id="SDD90921.1"/>
    </source>
</evidence>
<dbReference type="EMBL" id="FMYQ01000028">
    <property type="protein sequence ID" value="SDD90921.1"/>
    <property type="molecule type" value="Genomic_DNA"/>
</dbReference>
<proteinExistence type="inferred from homology"/>
<keyword evidence="9" id="KW-1185">Reference proteome</keyword>
<feature type="region of interest" description="Disordered" evidence="6">
    <location>
        <begin position="15"/>
        <end position="34"/>
    </location>
</feature>
<dbReference type="AlphaFoldDB" id="A0A1G6YKV7"/>
<dbReference type="PIRSF" id="PIRSF006278">
    <property type="entry name" value="ACCD_DCysDesulf"/>
    <property type="match status" value="1"/>
</dbReference>
<dbReference type="Pfam" id="PF00291">
    <property type="entry name" value="PALP"/>
    <property type="match status" value="1"/>
</dbReference>
<dbReference type="SUPFAM" id="SSF53686">
    <property type="entry name" value="Tryptophan synthase beta subunit-like PLP-dependent enzymes"/>
    <property type="match status" value="1"/>
</dbReference>
<feature type="modified residue" description="N6-(pyridoxal phosphate)lysine" evidence="5">
    <location>
        <position position="89"/>
    </location>
</feature>
<dbReference type="InterPro" id="IPR001926">
    <property type="entry name" value="TrpB-like_PALP"/>
</dbReference>
<feature type="compositionally biased region" description="Polar residues" evidence="6">
    <location>
        <begin position="25"/>
        <end position="34"/>
    </location>
</feature>
<gene>
    <name evidence="8" type="ORF">SAMN05421548_12816</name>
</gene>
<evidence type="ECO:0000256" key="1">
    <source>
        <dbReference type="ARBA" id="ARBA00001933"/>
    </source>
</evidence>
<protein>
    <submittedName>
        <fullName evidence="8">D-cysteine desulfhydrase</fullName>
    </submittedName>
</protein>
<dbReference type="PANTHER" id="PTHR43780">
    <property type="entry name" value="1-AMINOCYCLOPROPANE-1-CARBOXYLATE DEAMINASE-RELATED"/>
    <property type="match status" value="1"/>
</dbReference>
<dbReference type="PANTHER" id="PTHR43780:SF2">
    <property type="entry name" value="1-AMINOCYCLOPROPANE-1-CARBOXYLATE DEAMINASE-RELATED"/>
    <property type="match status" value="1"/>
</dbReference>
<feature type="active site" description="Nucleophile" evidence="4">
    <location>
        <position position="116"/>
    </location>
</feature>
<evidence type="ECO:0000256" key="6">
    <source>
        <dbReference type="SAM" id="MobiDB-lite"/>
    </source>
</evidence>